<dbReference type="PANTHER" id="PTHR46112">
    <property type="entry name" value="AMINOPEPTIDASE"/>
    <property type="match status" value="1"/>
</dbReference>
<evidence type="ECO:0000313" key="2">
    <source>
        <dbReference type="EMBL" id="MBI3014815.1"/>
    </source>
</evidence>
<dbReference type="Proteomes" id="UP000741360">
    <property type="component" value="Unassembled WGS sequence"/>
</dbReference>
<dbReference type="AlphaFoldDB" id="A0A932M0T4"/>
<reference evidence="2" key="1">
    <citation type="submission" date="2020-07" db="EMBL/GenBank/DDBJ databases">
        <title>Huge and variable diversity of episymbiotic CPR bacteria and DPANN archaea in groundwater ecosystems.</title>
        <authorList>
            <person name="He C.Y."/>
            <person name="Keren R."/>
            <person name="Whittaker M."/>
            <person name="Farag I.F."/>
            <person name="Doudna J."/>
            <person name="Cate J.H.D."/>
            <person name="Banfield J.F."/>
        </authorList>
    </citation>
    <scope>NUCLEOTIDE SEQUENCE</scope>
    <source>
        <strain evidence="2">NC_groundwater_717_Ag_S-0.2um_59_8</strain>
    </source>
</reference>
<keyword evidence="2" id="KW-0031">Aminopeptidase</keyword>
<proteinExistence type="predicted"/>
<dbReference type="SUPFAM" id="SSF55920">
    <property type="entry name" value="Creatinase/aminopeptidase"/>
    <property type="match status" value="1"/>
</dbReference>
<evidence type="ECO:0000259" key="1">
    <source>
        <dbReference type="Pfam" id="PF00557"/>
    </source>
</evidence>
<keyword evidence="2" id="KW-0645">Protease</keyword>
<dbReference type="Pfam" id="PF00557">
    <property type="entry name" value="Peptidase_M24"/>
    <property type="match status" value="1"/>
</dbReference>
<accession>A0A932M0T4</accession>
<dbReference type="InterPro" id="IPR036005">
    <property type="entry name" value="Creatinase/aminopeptidase-like"/>
</dbReference>
<evidence type="ECO:0000313" key="3">
    <source>
        <dbReference type="Proteomes" id="UP000741360"/>
    </source>
</evidence>
<sequence>MNTARYPALSLAERDRRWALARSLMREEGLDCLILFGSKGREQLDRYLTNDRSGGIVIFPLEGELVHLAWAVFDLASHLESSLRGEASWVSDMRVGASGPGIVGVLREKGCENAAIGVIGTQAGGPGEFEGWAPYATWKYVLDALPKARFREVTVPFLKRIWPKSAEELALVRRAAEIGEEASQEMLRLCKPGASEAEVYAGVMNILYRNGASGSTSPYISPLILHSGPDNPSWGAPMWLFRPQPPRILKEGDLVLAEIFPRYGGLEVQIQMCVAIPPVHPVNRELAGVARRAYEAGLQMLRPGNTFGEVVKAMGAPLAEAGAWQLTPLIHSLNPLFWIGLTGVGISALPGIDRYKGVAPEVPALRDADMTLKEGMVFAFEPNACQGKHRVNIGGTVIVTAQGAEELNRLPTFMCERG</sequence>
<comment type="caution">
    <text evidence="2">The sequence shown here is derived from an EMBL/GenBank/DDBJ whole genome shotgun (WGS) entry which is preliminary data.</text>
</comment>
<keyword evidence="2" id="KW-0378">Hydrolase</keyword>
<dbReference type="InterPro" id="IPR050659">
    <property type="entry name" value="Peptidase_M24B"/>
</dbReference>
<dbReference type="PANTHER" id="PTHR46112:SF2">
    <property type="entry name" value="XAA-PRO AMINOPEPTIDASE P-RELATED"/>
    <property type="match status" value="1"/>
</dbReference>
<dbReference type="InterPro" id="IPR000994">
    <property type="entry name" value="Pept_M24"/>
</dbReference>
<name>A0A932M0T4_UNCTE</name>
<dbReference type="GO" id="GO:0004177">
    <property type="term" value="F:aminopeptidase activity"/>
    <property type="evidence" value="ECO:0007669"/>
    <property type="project" value="UniProtKB-KW"/>
</dbReference>
<protein>
    <submittedName>
        <fullName evidence="2">Aminopeptidase P family protein</fullName>
    </submittedName>
</protein>
<dbReference type="Gene3D" id="3.90.230.10">
    <property type="entry name" value="Creatinase/methionine aminopeptidase superfamily"/>
    <property type="match status" value="1"/>
</dbReference>
<feature type="domain" description="Peptidase M24" evidence="1">
    <location>
        <begin position="171"/>
        <end position="401"/>
    </location>
</feature>
<dbReference type="CDD" id="cd01066">
    <property type="entry name" value="APP_MetAP"/>
    <property type="match status" value="1"/>
</dbReference>
<gene>
    <name evidence="2" type="ORF">HYY65_07115</name>
</gene>
<organism evidence="2 3">
    <name type="scientific">Tectimicrobiota bacterium</name>
    <dbReference type="NCBI Taxonomy" id="2528274"/>
    <lineage>
        <taxon>Bacteria</taxon>
        <taxon>Pseudomonadati</taxon>
        <taxon>Nitrospinota/Tectimicrobiota group</taxon>
        <taxon>Candidatus Tectimicrobiota</taxon>
    </lineage>
</organism>
<dbReference type="EMBL" id="JACPSX010000127">
    <property type="protein sequence ID" value="MBI3014815.1"/>
    <property type="molecule type" value="Genomic_DNA"/>
</dbReference>